<protein>
    <submittedName>
        <fullName evidence="1">Uncharacterized protein</fullName>
    </submittedName>
</protein>
<dbReference type="AlphaFoldDB" id="A0A1Q9DP59"/>
<proteinExistence type="predicted"/>
<dbReference type="Proteomes" id="UP000186817">
    <property type="component" value="Unassembled WGS sequence"/>
</dbReference>
<accession>A0A1Q9DP59</accession>
<dbReference type="OrthoDB" id="429068at2759"/>
<name>A0A1Q9DP59_SYMMI</name>
<keyword evidence="2" id="KW-1185">Reference proteome</keyword>
<reference evidence="1 2" key="1">
    <citation type="submission" date="2016-02" db="EMBL/GenBank/DDBJ databases">
        <title>Genome analysis of coral dinoflagellate symbionts highlights evolutionary adaptations to a symbiotic lifestyle.</title>
        <authorList>
            <person name="Aranda M."/>
            <person name="Li Y."/>
            <person name="Liew Y.J."/>
            <person name="Baumgarten S."/>
            <person name="Simakov O."/>
            <person name="Wilson M."/>
            <person name="Piel J."/>
            <person name="Ashoor H."/>
            <person name="Bougouffa S."/>
            <person name="Bajic V.B."/>
            <person name="Ryu T."/>
            <person name="Ravasi T."/>
            <person name="Bayer T."/>
            <person name="Micklem G."/>
            <person name="Kim H."/>
            <person name="Bhak J."/>
            <person name="Lajeunesse T.C."/>
            <person name="Voolstra C.R."/>
        </authorList>
    </citation>
    <scope>NUCLEOTIDE SEQUENCE [LARGE SCALE GENOMIC DNA]</scope>
    <source>
        <strain evidence="1 2">CCMP2467</strain>
    </source>
</reference>
<evidence type="ECO:0000313" key="2">
    <source>
        <dbReference type="Proteomes" id="UP000186817"/>
    </source>
</evidence>
<organism evidence="1 2">
    <name type="scientific">Symbiodinium microadriaticum</name>
    <name type="common">Dinoflagellate</name>
    <name type="synonym">Zooxanthella microadriatica</name>
    <dbReference type="NCBI Taxonomy" id="2951"/>
    <lineage>
        <taxon>Eukaryota</taxon>
        <taxon>Sar</taxon>
        <taxon>Alveolata</taxon>
        <taxon>Dinophyceae</taxon>
        <taxon>Suessiales</taxon>
        <taxon>Symbiodiniaceae</taxon>
        <taxon>Symbiodinium</taxon>
    </lineage>
</organism>
<dbReference type="EMBL" id="LSRX01000450">
    <property type="protein sequence ID" value="OLP96950.1"/>
    <property type="molecule type" value="Genomic_DNA"/>
</dbReference>
<evidence type="ECO:0000313" key="1">
    <source>
        <dbReference type="EMBL" id="OLP96950.1"/>
    </source>
</evidence>
<gene>
    <name evidence="1" type="ORF">AK812_SmicGene20766</name>
</gene>
<comment type="caution">
    <text evidence="1">The sequence shown here is derived from an EMBL/GenBank/DDBJ whole genome shotgun (WGS) entry which is preliminary data.</text>
</comment>
<sequence length="487" mass="54937">MTRKRALDAIFPWGSDSESTGEDVEQPLEPVAQTLTKQLSRPKLAVGITFNLVPHGCQAGQVLLRCQNAIQKLRMENGGESLAIYKIGITHDYSDRFELYGANGWTTMLIMIESSDLGFVEMLEAALISHHRGSSRLAEFWERFRGEEPTHEVFDHGHFIDYSSLEFTAEPRWLSTCGANNALPWTNTPPWFDHLPAQLYEDRGRFFKLDLLHIFHLGVGRDFAGSSLSVLLEQIYQGDTFPEKLQAMNDGLRAFCASTGKQIHFKLLTRELLGFTGYSKYPTGHWNKASDTPVLVEFVFWTLQQHAAELAQSRMLQVMSSASDAVGIFMRELLRAPLWLSPQQAQRAGDASLHFLQCYAKLVKIFYQKNECKYNLDEDFIGRVSRLSSTISQIRSDLVEVGYFASELLAQSQEDDAVEALLFWSHFFRTLQGAAEASAEGTKAGRAAVGQNQLALEMSHVPEPDITVFDAYTSYFRPVKKNIQINL</sequence>